<gene>
    <name evidence="1" type="ORF">JZM24_11605</name>
</gene>
<keyword evidence="2" id="KW-1185">Reference proteome</keyword>
<protein>
    <recommendedName>
        <fullName evidence="3">RHS repeat-associated core domain-containing protein</fullName>
    </recommendedName>
</protein>
<dbReference type="RefSeq" id="WP_215669733.1">
    <property type="nucleotide sequence ID" value="NZ_JAFJYC010000001.1"/>
</dbReference>
<dbReference type="EMBL" id="JAFJYC010000001">
    <property type="protein sequence ID" value="MBT9432605.1"/>
    <property type="molecule type" value="Genomic_DNA"/>
</dbReference>
<name>A0ABS5YC64_9GAMM</name>
<evidence type="ECO:0008006" key="3">
    <source>
        <dbReference type="Google" id="ProtNLM"/>
    </source>
</evidence>
<dbReference type="Proteomes" id="UP000811282">
    <property type="component" value="Unassembled WGS sequence"/>
</dbReference>
<dbReference type="Gene3D" id="2.180.10.10">
    <property type="entry name" value="RHS repeat-associated core"/>
    <property type="match status" value="1"/>
</dbReference>
<reference evidence="1 2" key="1">
    <citation type="journal article" date="2021" name="Genome Biol. Evol.">
        <title>The evolution of interdependence in a four-way mealybug symbiosis.</title>
        <authorList>
            <person name="Garber A.I."/>
            <person name="Kupper M."/>
            <person name="Laetsch D.R."/>
            <person name="Weldon S.R."/>
            <person name="Ladinsky M.S."/>
            <person name="Bjorkman P.J."/>
            <person name="McCutcheon J.P."/>
        </authorList>
    </citation>
    <scope>NUCLEOTIDE SEQUENCE [LARGE SCALE GENOMIC DNA]</scope>
    <source>
        <strain evidence="1">SOD</strain>
    </source>
</reference>
<comment type="caution">
    <text evidence="1">The sequence shown here is derived from an EMBL/GenBank/DDBJ whole genome shotgun (WGS) entry which is preliminary data.</text>
</comment>
<evidence type="ECO:0000313" key="1">
    <source>
        <dbReference type="EMBL" id="MBT9432605.1"/>
    </source>
</evidence>
<sequence length="470" mass="50549">MTHVKHSARDTPFPPQVLLEAISKDDMPAVSGIINGLTANIDLDIKKSGSTRSTLFHYGNTHALISRSDRQSGWPSVVLLAADQQGNTVLSGVNARIDYYPWGQAVTHQTDNAGAAVTPHEHIPRYRGYLLDTAVNGYFMGLNQRWYQPGCRRFLSPATRHFPGVGGFDHHAFMMNDPINQAFYGARDWIAGRLPPTLGKAAAPLTQPRFDTLLSATHPLYILLTATDFTWAACTIASGALESKDPLASCAMLWSSKTLALAAGCGEPVLGESRGRPSPLDAFQSQSPASLKYGNNQVNYFSDYRFQNDLVRASTLPSQTRLQPGHHGIMLPASQCPAACAEPTLLHRQAADGQSGSVDHPLLMLINYAAGTQSARQLACLISRPMAPFTMALRPSDGDTTGTISPLMTGYGFASSAVNGCAAHTYYFFIGHRPVTIAGEMLLHPDSHFAGGRPLADAGAAFIPPFPSAF</sequence>
<evidence type="ECO:0000313" key="2">
    <source>
        <dbReference type="Proteomes" id="UP000811282"/>
    </source>
</evidence>
<proteinExistence type="predicted"/>
<organism evidence="1 2">
    <name type="scientific">Candidatus Sodalis endolongispinus</name>
    <dbReference type="NCBI Taxonomy" id="2812662"/>
    <lineage>
        <taxon>Bacteria</taxon>
        <taxon>Pseudomonadati</taxon>
        <taxon>Pseudomonadota</taxon>
        <taxon>Gammaproteobacteria</taxon>
        <taxon>Enterobacterales</taxon>
        <taxon>Bruguierivoracaceae</taxon>
        <taxon>Sodalis</taxon>
    </lineage>
</organism>
<accession>A0ABS5YC64</accession>